<dbReference type="Proteomes" id="UP000675968">
    <property type="component" value="Unassembled WGS sequence"/>
</dbReference>
<name>A0A8T4L458_9ARCH</name>
<dbReference type="AlphaFoldDB" id="A0A8T4L458"/>
<reference evidence="1" key="1">
    <citation type="submission" date="2021-03" db="EMBL/GenBank/DDBJ databases">
        <authorList>
            <person name="Jaffe A."/>
        </authorList>
    </citation>
    <scope>NUCLEOTIDE SEQUENCE</scope>
    <source>
        <strain evidence="1">RIFCSPLOWO2_01_FULL_AR10_48_17</strain>
    </source>
</reference>
<reference evidence="1" key="2">
    <citation type="submission" date="2021-05" db="EMBL/GenBank/DDBJ databases">
        <title>Protein family content uncovers lineage relationships and bacterial pathway maintenance mechanisms in DPANN archaea.</title>
        <authorList>
            <person name="Castelle C.J."/>
            <person name="Meheust R."/>
            <person name="Jaffe A.L."/>
            <person name="Seitz K."/>
            <person name="Gong X."/>
            <person name="Baker B.J."/>
            <person name="Banfield J.F."/>
        </authorList>
    </citation>
    <scope>NUCLEOTIDE SEQUENCE</scope>
    <source>
        <strain evidence="1">RIFCSPLOWO2_01_FULL_AR10_48_17</strain>
    </source>
</reference>
<gene>
    <name evidence="1" type="ORF">J4215_03190</name>
</gene>
<evidence type="ECO:0000313" key="1">
    <source>
        <dbReference type="EMBL" id="MBS3061561.1"/>
    </source>
</evidence>
<sequence>MYPSKSDAVTPNPFELALSPLTYVIQSVSSTQLQVDLHQPKREALVKAFQELEKIASTPDPSLLKTMEELGKTELSPRNQQNVLDTFRNLFESKKFSSLRKHIEAIPENQQLSFTLQLYVRIEGKLAEIRTFNHNALGLTNDKTQIKKILVFDQAILELSILTKVIIQELKNKNPNRIERFQISFIVLLLKTFAFLNKTVSEEQLLKTIAANPIPVSNEEKKRFKDYWAALTNF</sequence>
<organism evidence="1 2">
    <name type="scientific">Candidatus Iainarchaeum sp</name>
    <dbReference type="NCBI Taxonomy" id="3101447"/>
    <lineage>
        <taxon>Archaea</taxon>
        <taxon>Candidatus Iainarchaeota</taxon>
        <taxon>Candidatus Iainarchaeia</taxon>
        <taxon>Candidatus Iainarchaeales</taxon>
        <taxon>Candidatus Iainarchaeaceae</taxon>
        <taxon>Candidatus Iainarchaeum</taxon>
    </lineage>
</organism>
<dbReference type="EMBL" id="JAGVWC010000010">
    <property type="protein sequence ID" value="MBS3061561.1"/>
    <property type="molecule type" value="Genomic_DNA"/>
</dbReference>
<proteinExistence type="predicted"/>
<comment type="caution">
    <text evidence="1">The sequence shown here is derived from an EMBL/GenBank/DDBJ whole genome shotgun (WGS) entry which is preliminary data.</text>
</comment>
<protein>
    <submittedName>
        <fullName evidence="1">Uncharacterized protein</fullName>
    </submittedName>
</protein>
<accession>A0A8T4L458</accession>
<evidence type="ECO:0000313" key="2">
    <source>
        <dbReference type="Proteomes" id="UP000675968"/>
    </source>
</evidence>